<sequence>MVIDPQLLTQVQTHLGGVTVFLVGMMGCGKSTTGKRLASRLSYHFCDTDQLIAQVTGLGIAELFAQEGEAGFRRLESQVLAQVASHTRLVVATGGGVVTQPLNWSYLHHGVVVWLDAPLEVLVTRLSQRQDRPLVAQESHDPEQLRQRLQELYAQRRQCYAQADVRVTITPGMTVGGVTKAIVRGIVGNTHPRSESIPKLLE</sequence>
<dbReference type="InterPro" id="IPR031322">
    <property type="entry name" value="Shikimate/glucono_kinase"/>
</dbReference>
<dbReference type="KEGG" id="glt:GlitD10_2861"/>
<keyword evidence="5 11" id="KW-0808">Transferase</keyword>
<dbReference type="PROSITE" id="PS01128">
    <property type="entry name" value="SHIKIMATE_KINASE"/>
    <property type="match status" value="1"/>
</dbReference>
<feature type="binding site" evidence="11">
    <location>
        <position position="73"/>
    </location>
    <ligand>
        <name>substrate</name>
    </ligand>
</feature>
<keyword evidence="4 11" id="KW-0028">Amino-acid biosynthesis</keyword>
<reference evidence="12 13" key="1">
    <citation type="submission" date="2016-10" db="EMBL/GenBank/DDBJ databases">
        <title>Description of Gloeomargarita lithophora gen. nov., sp. nov., a thylakoid-bearing basal-branching cyanobacterium with intracellular carbonates, and proposal for Gloeomargaritales ord. nov.</title>
        <authorList>
            <person name="Moreira D."/>
            <person name="Tavera R."/>
            <person name="Benzerara K."/>
            <person name="Skouri-Panet F."/>
            <person name="Couradeau E."/>
            <person name="Gerard E."/>
            <person name="Loussert C."/>
            <person name="Novelo E."/>
            <person name="Zivanovic Y."/>
            <person name="Lopez-Garcia P."/>
        </authorList>
    </citation>
    <scope>NUCLEOTIDE SEQUENCE [LARGE SCALE GENOMIC DNA]</scope>
    <source>
        <strain evidence="12 13">D10</strain>
    </source>
</reference>
<dbReference type="GO" id="GO:0005829">
    <property type="term" value="C:cytosol"/>
    <property type="evidence" value="ECO:0007669"/>
    <property type="project" value="TreeGrafter"/>
</dbReference>
<dbReference type="InterPro" id="IPR023000">
    <property type="entry name" value="Shikimate_kinase_CS"/>
</dbReference>
<keyword evidence="13" id="KW-1185">Reference proteome</keyword>
<feature type="binding site" evidence="11">
    <location>
        <position position="132"/>
    </location>
    <ligand>
        <name>ATP</name>
        <dbReference type="ChEBI" id="CHEBI:30616"/>
    </ligand>
</feature>
<keyword evidence="11" id="KW-0479">Metal-binding</keyword>
<dbReference type="InterPro" id="IPR000623">
    <property type="entry name" value="Shikimate_kinase/TSH1"/>
</dbReference>
<dbReference type="PANTHER" id="PTHR21087:SF16">
    <property type="entry name" value="SHIKIMATE KINASE 1, CHLOROPLASTIC"/>
    <property type="match status" value="1"/>
</dbReference>
<evidence type="ECO:0000256" key="10">
    <source>
        <dbReference type="ARBA" id="ARBA00048567"/>
    </source>
</evidence>
<dbReference type="GO" id="GO:0008652">
    <property type="term" value="P:amino acid biosynthetic process"/>
    <property type="evidence" value="ECO:0007669"/>
    <property type="project" value="UniProtKB-KW"/>
</dbReference>
<comment type="catalytic activity">
    <reaction evidence="10 11">
        <text>shikimate + ATP = 3-phosphoshikimate + ADP + H(+)</text>
        <dbReference type="Rhea" id="RHEA:13121"/>
        <dbReference type="ChEBI" id="CHEBI:15378"/>
        <dbReference type="ChEBI" id="CHEBI:30616"/>
        <dbReference type="ChEBI" id="CHEBI:36208"/>
        <dbReference type="ChEBI" id="CHEBI:145989"/>
        <dbReference type="ChEBI" id="CHEBI:456216"/>
        <dbReference type="EC" id="2.7.1.71"/>
    </reaction>
</comment>
<dbReference type="PRINTS" id="PR01100">
    <property type="entry name" value="SHIKIMTKNASE"/>
</dbReference>
<organism evidence="12 13">
    <name type="scientific">Gloeomargarita lithophora Alchichica-D10</name>
    <dbReference type="NCBI Taxonomy" id="1188229"/>
    <lineage>
        <taxon>Bacteria</taxon>
        <taxon>Bacillati</taxon>
        <taxon>Cyanobacteriota</taxon>
        <taxon>Cyanophyceae</taxon>
        <taxon>Gloeomargaritales</taxon>
        <taxon>Gloeomargaritaceae</taxon>
        <taxon>Gloeomargarita</taxon>
    </lineage>
</organism>
<dbReference type="STRING" id="1188229.GlitD10_2861"/>
<comment type="function">
    <text evidence="11">Catalyzes the specific phosphorylation of the 3-hydroxyl group of shikimic acid using ATP as a cosubstrate.</text>
</comment>
<evidence type="ECO:0000256" key="5">
    <source>
        <dbReference type="ARBA" id="ARBA00022679"/>
    </source>
</evidence>
<evidence type="ECO:0000256" key="8">
    <source>
        <dbReference type="ARBA" id="ARBA00022840"/>
    </source>
</evidence>
<keyword evidence="11" id="KW-0963">Cytoplasm</keyword>
<dbReference type="InterPro" id="IPR027417">
    <property type="entry name" value="P-loop_NTPase"/>
</dbReference>
<evidence type="ECO:0000313" key="13">
    <source>
        <dbReference type="Proteomes" id="UP000180235"/>
    </source>
</evidence>
<dbReference type="EC" id="2.7.1.71" evidence="3 11"/>
<keyword evidence="8 11" id="KW-0067">ATP-binding</keyword>
<feature type="binding site" evidence="11">
    <location>
        <position position="49"/>
    </location>
    <ligand>
        <name>substrate</name>
    </ligand>
</feature>
<keyword evidence="11" id="KW-0460">Magnesium</keyword>
<keyword evidence="7 11" id="KW-0418">Kinase</keyword>
<evidence type="ECO:0000313" key="12">
    <source>
        <dbReference type="EMBL" id="APB35205.1"/>
    </source>
</evidence>
<dbReference type="UniPathway" id="UPA00053">
    <property type="reaction ID" value="UER00088"/>
</dbReference>
<dbReference type="GO" id="GO:0005524">
    <property type="term" value="F:ATP binding"/>
    <property type="evidence" value="ECO:0007669"/>
    <property type="project" value="UniProtKB-UniRule"/>
</dbReference>
<comment type="caution">
    <text evidence="11">Lacks conserved residue(s) required for the propagation of feature annotation.</text>
</comment>
<evidence type="ECO:0000256" key="3">
    <source>
        <dbReference type="ARBA" id="ARBA00012154"/>
    </source>
</evidence>
<dbReference type="OrthoDB" id="9800332at2"/>
<comment type="similarity">
    <text evidence="2 11">Belongs to the shikimate kinase family.</text>
</comment>
<feature type="binding site" evidence="11">
    <location>
        <position position="31"/>
    </location>
    <ligand>
        <name>Mg(2+)</name>
        <dbReference type="ChEBI" id="CHEBI:18420"/>
    </ligand>
</feature>
<dbReference type="Proteomes" id="UP000180235">
    <property type="component" value="Chromosome"/>
</dbReference>
<protein>
    <recommendedName>
        <fullName evidence="3 11">Shikimate kinase</fullName>
        <shortName evidence="11">SK</shortName>
        <ecNumber evidence="3 11">2.7.1.71</ecNumber>
    </recommendedName>
</protein>
<dbReference type="SUPFAM" id="SSF52540">
    <property type="entry name" value="P-loop containing nucleoside triphosphate hydrolases"/>
    <property type="match status" value="1"/>
</dbReference>
<accession>A0A1J0AH00</accession>
<feature type="binding site" evidence="11">
    <location>
        <begin position="27"/>
        <end position="32"/>
    </location>
    <ligand>
        <name>ATP</name>
        <dbReference type="ChEBI" id="CHEBI:30616"/>
    </ligand>
</feature>
<gene>
    <name evidence="12" type="primary">aroL</name>
    <name evidence="11" type="synonym">aroK</name>
    <name evidence="12" type="ORF">GlitD10_2861</name>
</gene>
<comment type="pathway">
    <text evidence="1 11">Metabolic intermediate biosynthesis; chorismate biosynthesis; chorismate from D-erythrose 4-phosphate and phosphoenolpyruvate: step 5/7.</text>
</comment>
<dbReference type="RefSeq" id="WP_071455532.1">
    <property type="nucleotide sequence ID" value="NZ_CP017675.1"/>
</dbReference>
<dbReference type="EMBL" id="CP017675">
    <property type="protein sequence ID" value="APB35205.1"/>
    <property type="molecule type" value="Genomic_DNA"/>
</dbReference>
<dbReference type="GO" id="GO:0009073">
    <property type="term" value="P:aromatic amino acid family biosynthetic process"/>
    <property type="evidence" value="ECO:0007669"/>
    <property type="project" value="UniProtKB-KW"/>
</dbReference>
<dbReference type="HAMAP" id="MF_00109">
    <property type="entry name" value="Shikimate_kinase"/>
    <property type="match status" value="1"/>
</dbReference>
<name>A0A1J0AH00_9CYAN</name>
<dbReference type="GO" id="GO:0009423">
    <property type="term" value="P:chorismate biosynthetic process"/>
    <property type="evidence" value="ECO:0007669"/>
    <property type="project" value="UniProtKB-UniRule"/>
</dbReference>
<dbReference type="GO" id="GO:0004765">
    <property type="term" value="F:shikimate kinase activity"/>
    <property type="evidence" value="ECO:0007669"/>
    <property type="project" value="UniProtKB-UniRule"/>
</dbReference>
<comment type="cofactor">
    <cofactor evidence="11">
        <name>Mg(2+)</name>
        <dbReference type="ChEBI" id="CHEBI:18420"/>
    </cofactor>
    <text evidence="11">Binds 1 Mg(2+) ion per subunit.</text>
</comment>
<keyword evidence="6 11" id="KW-0547">Nucleotide-binding</keyword>
<dbReference type="Gene3D" id="3.40.50.300">
    <property type="entry name" value="P-loop containing nucleotide triphosphate hydrolases"/>
    <property type="match status" value="1"/>
</dbReference>
<feature type="binding site" evidence="11">
    <location>
        <position position="156"/>
    </location>
    <ligand>
        <name>substrate</name>
    </ligand>
</feature>
<dbReference type="GO" id="GO:0000287">
    <property type="term" value="F:magnesium ion binding"/>
    <property type="evidence" value="ECO:0007669"/>
    <property type="project" value="UniProtKB-UniRule"/>
</dbReference>
<dbReference type="CDD" id="cd00464">
    <property type="entry name" value="SK"/>
    <property type="match status" value="1"/>
</dbReference>
<evidence type="ECO:0000256" key="7">
    <source>
        <dbReference type="ARBA" id="ARBA00022777"/>
    </source>
</evidence>
<proteinExistence type="inferred from homology"/>
<comment type="subcellular location">
    <subcellularLocation>
        <location evidence="11">Cytoplasm</location>
    </subcellularLocation>
</comment>
<evidence type="ECO:0000256" key="11">
    <source>
        <dbReference type="HAMAP-Rule" id="MF_00109"/>
    </source>
</evidence>
<dbReference type="Pfam" id="PF01202">
    <property type="entry name" value="SKI"/>
    <property type="match status" value="1"/>
</dbReference>
<dbReference type="PANTHER" id="PTHR21087">
    <property type="entry name" value="SHIKIMATE KINASE"/>
    <property type="match status" value="1"/>
</dbReference>
<evidence type="ECO:0000256" key="2">
    <source>
        <dbReference type="ARBA" id="ARBA00006997"/>
    </source>
</evidence>
<dbReference type="AlphaFoldDB" id="A0A1J0AH00"/>
<comment type="subunit">
    <text evidence="11">Monomer.</text>
</comment>
<evidence type="ECO:0000256" key="6">
    <source>
        <dbReference type="ARBA" id="ARBA00022741"/>
    </source>
</evidence>
<keyword evidence="9 11" id="KW-0057">Aromatic amino acid biosynthesis</keyword>
<evidence type="ECO:0000256" key="9">
    <source>
        <dbReference type="ARBA" id="ARBA00023141"/>
    </source>
</evidence>
<feature type="binding site" evidence="11">
    <location>
        <position position="95"/>
    </location>
    <ligand>
        <name>substrate</name>
    </ligand>
</feature>
<evidence type="ECO:0000256" key="4">
    <source>
        <dbReference type="ARBA" id="ARBA00022605"/>
    </source>
</evidence>
<evidence type="ECO:0000256" key="1">
    <source>
        <dbReference type="ARBA" id="ARBA00004842"/>
    </source>
</evidence>